<organism evidence="1 2">
    <name type="scientific">Byssothecium circinans</name>
    <dbReference type="NCBI Taxonomy" id="147558"/>
    <lineage>
        <taxon>Eukaryota</taxon>
        <taxon>Fungi</taxon>
        <taxon>Dikarya</taxon>
        <taxon>Ascomycota</taxon>
        <taxon>Pezizomycotina</taxon>
        <taxon>Dothideomycetes</taxon>
        <taxon>Pleosporomycetidae</taxon>
        <taxon>Pleosporales</taxon>
        <taxon>Massarineae</taxon>
        <taxon>Massarinaceae</taxon>
        <taxon>Byssothecium</taxon>
    </lineage>
</organism>
<reference evidence="1" key="1">
    <citation type="journal article" date="2020" name="Stud. Mycol.">
        <title>101 Dothideomycetes genomes: a test case for predicting lifestyles and emergence of pathogens.</title>
        <authorList>
            <person name="Haridas S."/>
            <person name="Albert R."/>
            <person name="Binder M."/>
            <person name="Bloem J."/>
            <person name="Labutti K."/>
            <person name="Salamov A."/>
            <person name="Andreopoulos B."/>
            <person name="Baker S."/>
            <person name="Barry K."/>
            <person name="Bills G."/>
            <person name="Bluhm B."/>
            <person name="Cannon C."/>
            <person name="Castanera R."/>
            <person name="Culley D."/>
            <person name="Daum C."/>
            <person name="Ezra D."/>
            <person name="Gonzalez J."/>
            <person name="Henrissat B."/>
            <person name="Kuo A."/>
            <person name="Liang C."/>
            <person name="Lipzen A."/>
            <person name="Lutzoni F."/>
            <person name="Magnuson J."/>
            <person name="Mondo S."/>
            <person name="Nolan M."/>
            <person name="Ohm R."/>
            <person name="Pangilinan J."/>
            <person name="Park H.-J."/>
            <person name="Ramirez L."/>
            <person name="Alfaro M."/>
            <person name="Sun H."/>
            <person name="Tritt A."/>
            <person name="Yoshinaga Y."/>
            <person name="Zwiers L.-H."/>
            <person name="Turgeon B."/>
            <person name="Goodwin S."/>
            <person name="Spatafora J."/>
            <person name="Crous P."/>
            <person name="Grigoriev I."/>
        </authorList>
    </citation>
    <scope>NUCLEOTIDE SEQUENCE</scope>
    <source>
        <strain evidence="1">CBS 675.92</strain>
    </source>
</reference>
<sequence length="192" mass="21443">MRRRNAPRVAPLTQIQSMLQVFVALVVKPARSLSVPLPLSLSLQSSSWKRRWEGDWNLCTGRACHWAVSGSSRARFPVARLTMPMRCHYSIPASHAPSPSPSVITVTHTTTGHPRCGVQRRGVQQDITASSTIYDTTSASAGAFQLQRSSSKLRQCQRAAKGLRRASRCQVKVYMQTSKVILWNEQTKMMLH</sequence>
<accession>A0A6A5TJL1</accession>
<evidence type="ECO:0000313" key="2">
    <source>
        <dbReference type="Proteomes" id="UP000800035"/>
    </source>
</evidence>
<protein>
    <submittedName>
        <fullName evidence="1">Uncharacterized protein</fullName>
    </submittedName>
</protein>
<evidence type="ECO:0000313" key="1">
    <source>
        <dbReference type="EMBL" id="KAF1951842.1"/>
    </source>
</evidence>
<dbReference type="Proteomes" id="UP000800035">
    <property type="component" value="Unassembled WGS sequence"/>
</dbReference>
<dbReference type="AlphaFoldDB" id="A0A6A5TJL1"/>
<dbReference type="EMBL" id="ML977014">
    <property type="protein sequence ID" value="KAF1951842.1"/>
    <property type="molecule type" value="Genomic_DNA"/>
</dbReference>
<name>A0A6A5TJL1_9PLEO</name>
<gene>
    <name evidence="1" type="ORF">CC80DRAFT_187511</name>
</gene>
<keyword evidence="2" id="KW-1185">Reference proteome</keyword>
<proteinExistence type="predicted"/>